<evidence type="ECO:0000256" key="1">
    <source>
        <dbReference type="ARBA" id="ARBA00001947"/>
    </source>
</evidence>
<comment type="cofactor">
    <cofactor evidence="1">
        <name>Zn(2+)</name>
        <dbReference type="ChEBI" id="CHEBI:29105"/>
    </cofactor>
</comment>
<evidence type="ECO:0000256" key="6">
    <source>
        <dbReference type="ARBA" id="ARBA00022801"/>
    </source>
</evidence>
<dbReference type="SUPFAM" id="SSF55486">
    <property type="entry name" value="Metalloproteases ('zincins'), catalytic domain"/>
    <property type="match status" value="1"/>
</dbReference>
<dbReference type="Gene3D" id="1.10.1380.10">
    <property type="entry name" value="Neutral endopeptidase , domain2"/>
    <property type="match status" value="1"/>
</dbReference>
<dbReference type="Gene3D" id="3.40.390.10">
    <property type="entry name" value="Collagenase (Catalytic Domain)"/>
    <property type="match status" value="2"/>
</dbReference>
<feature type="non-terminal residue" evidence="12">
    <location>
        <position position="576"/>
    </location>
</feature>
<evidence type="ECO:0000259" key="10">
    <source>
        <dbReference type="Pfam" id="PF01431"/>
    </source>
</evidence>
<dbReference type="AlphaFoldDB" id="A0A0M4EL73"/>
<name>A0A0M4EL73_DROBS</name>
<evidence type="ECO:0000256" key="3">
    <source>
        <dbReference type="ARBA" id="ARBA00007357"/>
    </source>
</evidence>
<dbReference type="InterPro" id="IPR008753">
    <property type="entry name" value="Peptidase_M13_N"/>
</dbReference>
<dbReference type="OMA" id="WTDYLMD"/>
<dbReference type="PROSITE" id="PS51885">
    <property type="entry name" value="NEPRILYSIN"/>
    <property type="match status" value="1"/>
</dbReference>
<keyword evidence="4" id="KW-0645">Protease</keyword>
<reference evidence="12 13" key="1">
    <citation type="submission" date="2015-08" db="EMBL/GenBank/DDBJ databases">
        <title>Ancestral chromatin configuration constrains chromatin evolution on differentiating sex chromosomes in Drosophila.</title>
        <authorList>
            <person name="Zhou Q."/>
            <person name="Bachtrog D."/>
        </authorList>
    </citation>
    <scope>NUCLEOTIDE SEQUENCE [LARGE SCALE GENOMIC DNA]</scope>
    <source>
        <tissue evidence="12">Whole larvae</tissue>
    </source>
</reference>
<dbReference type="Pfam" id="PF01431">
    <property type="entry name" value="Peptidase_M13"/>
    <property type="match status" value="1"/>
</dbReference>
<accession>A0A0M4EL73</accession>
<feature type="chain" id="PRO_5005793422" evidence="9">
    <location>
        <begin position="19"/>
        <end position="576"/>
    </location>
</feature>
<evidence type="ECO:0000256" key="5">
    <source>
        <dbReference type="ARBA" id="ARBA00022723"/>
    </source>
</evidence>
<keyword evidence="8" id="KW-0482">Metalloprotease</keyword>
<keyword evidence="6" id="KW-0378">Hydrolase</keyword>
<comment type="subcellular location">
    <subcellularLocation>
        <location evidence="2">Cell membrane</location>
        <topology evidence="2">Single-pass type II membrane protein</topology>
    </subcellularLocation>
</comment>
<evidence type="ECO:0000256" key="4">
    <source>
        <dbReference type="ARBA" id="ARBA00022670"/>
    </source>
</evidence>
<keyword evidence="7" id="KW-0862">Zinc</keyword>
<sequence length="576" mass="66118">MLLQVLCVLLLGFAAASSLDTEVLRYGQELDQLLDKTKSPCQDFYGYVCGRSFNYNQTLRRQQEQQRFQQLLRASKSEQLLESEQQLLNFYKSCDSSRDVKALKGSPLYRSSGGWPVLQSNASQPNNWLSVLAEFHAIGAFYFFETKISIQSNQRVVVLQPDTTRRHTMRKFEQRVGEVLQRFGVEQSRAHVAALEVLSLERSRRDIVKTEWIDDQVQYNYANFSVRADWNAYFKKLMNGKTLRPTDKIIVKQMPRLMDYIQLLQNTSTQRLLNWLWTDYLMDIALSDCQQLVETFASDLYAHVLPRVSSDRVQLTQLYASIGQAYKQQLTSSVWIDEISAQASQHFLSQLMHATLNGDENLNAAYQPLQLGRRSFYRNLEKLRSFQHKRQSTPAAATQSLQQRQYSQAFEAINGLLPMLQLGQSAPLNYMLLSERFARSLLSAGSSSRTPGAWRSMDSERQFAALQNCSSSNSTLNTNELLLGMLSQRLAWSCYKTWLSQHLPRLVAGRPQLTPQRHYFVGNLLLECRDAVGAVQQERKRQLTHAILRNTPEFSEAFSCRSGDALYAQQQRCKLG</sequence>
<dbReference type="STRING" id="30019.A0A0M4EL73"/>
<protein>
    <submittedName>
        <fullName evidence="12">CG9780</fullName>
    </submittedName>
</protein>
<dbReference type="InterPro" id="IPR018497">
    <property type="entry name" value="Peptidase_M13_C"/>
</dbReference>
<dbReference type="GO" id="GO:0004222">
    <property type="term" value="F:metalloendopeptidase activity"/>
    <property type="evidence" value="ECO:0007669"/>
    <property type="project" value="InterPro"/>
</dbReference>
<dbReference type="PANTHER" id="PTHR11733:SF241">
    <property type="entry name" value="GH26575P-RELATED"/>
    <property type="match status" value="1"/>
</dbReference>
<keyword evidence="9" id="KW-0732">Signal</keyword>
<dbReference type="Proteomes" id="UP000494163">
    <property type="component" value="Chromosome 3R"/>
</dbReference>
<proteinExistence type="inferred from homology"/>
<evidence type="ECO:0000313" key="13">
    <source>
        <dbReference type="Proteomes" id="UP000494163"/>
    </source>
</evidence>
<keyword evidence="5" id="KW-0479">Metal-binding</keyword>
<gene>
    <name evidence="12" type="ORF">Dbus_chr3Rg740</name>
</gene>
<organism evidence="12 13">
    <name type="scientific">Drosophila busckii</name>
    <name type="common">Fruit fly</name>
    <dbReference type="NCBI Taxonomy" id="30019"/>
    <lineage>
        <taxon>Eukaryota</taxon>
        <taxon>Metazoa</taxon>
        <taxon>Ecdysozoa</taxon>
        <taxon>Arthropoda</taxon>
        <taxon>Hexapoda</taxon>
        <taxon>Insecta</taxon>
        <taxon>Pterygota</taxon>
        <taxon>Neoptera</taxon>
        <taxon>Endopterygota</taxon>
        <taxon>Diptera</taxon>
        <taxon>Brachycera</taxon>
        <taxon>Muscomorpha</taxon>
        <taxon>Ephydroidea</taxon>
        <taxon>Drosophilidae</taxon>
        <taxon>Drosophila</taxon>
    </lineage>
</organism>
<feature type="signal peptide" evidence="9">
    <location>
        <begin position="1"/>
        <end position="18"/>
    </location>
</feature>
<evidence type="ECO:0000256" key="2">
    <source>
        <dbReference type="ARBA" id="ARBA00004401"/>
    </source>
</evidence>
<evidence type="ECO:0000256" key="8">
    <source>
        <dbReference type="ARBA" id="ARBA00023049"/>
    </source>
</evidence>
<dbReference type="InterPro" id="IPR042089">
    <property type="entry name" value="Peptidase_M13_dom_2"/>
</dbReference>
<dbReference type="Pfam" id="PF05649">
    <property type="entry name" value="Peptidase_M13_N"/>
    <property type="match status" value="1"/>
</dbReference>
<dbReference type="InterPro" id="IPR024079">
    <property type="entry name" value="MetalloPept_cat_dom_sf"/>
</dbReference>
<comment type="similarity">
    <text evidence="3">Belongs to the peptidase M13 family.</text>
</comment>
<keyword evidence="13" id="KW-1185">Reference proteome</keyword>
<dbReference type="GO" id="GO:0016485">
    <property type="term" value="P:protein processing"/>
    <property type="evidence" value="ECO:0007669"/>
    <property type="project" value="TreeGrafter"/>
</dbReference>
<dbReference type="OrthoDB" id="7945029at2759"/>
<evidence type="ECO:0000256" key="7">
    <source>
        <dbReference type="ARBA" id="ARBA00022833"/>
    </source>
</evidence>
<feature type="domain" description="Peptidase M13 C-terminal" evidence="10">
    <location>
        <begin position="467"/>
        <end position="571"/>
    </location>
</feature>
<evidence type="ECO:0000256" key="9">
    <source>
        <dbReference type="SAM" id="SignalP"/>
    </source>
</evidence>
<dbReference type="GO" id="GO:0046872">
    <property type="term" value="F:metal ion binding"/>
    <property type="evidence" value="ECO:0007669"/>
    <property type="project" value="UniProtKB-KW"/>
</dbReference>
<dbReference type="GO" id="GO:0005886">
    <property type="term" value="C:plasma membrane"/>
    <property type="evidence" value="ECO:0007669"/>
    <property type="project" value="UniProtKB-SubCell"/>
</dbReference>
<evidence type="ECO:0000259" key="11">
    <source>
        <dbReference type="Pfam" id="PF05649"/>
    </source>
</evidence>
<dbReference type="PANTHER" id="PTHR11733">
    <property type="entry name" value="ZINC METALLOPROTEASE FAMILY M13 NEPRILYSIN-RELATED"/>
    <property type="match status" value="1"/>
</dbReference>
<evidence type="ECO:0000313" key="12">
    <source>
        <dbReference type="EMBL" id="ALC45990.1"/>
    </source>
</evidence>
<feature type="domain" description="Peptidase M13 N-terminal" evidence="11">
    <location>
        <begin position="40"/>
        <end position="287"/>
    </location>
</feature>
<dbReference type="InterPro" id="IPR000718">
    <property type="entry name" value="Peptidase_M13"/>
</dbReference>
<dbReference type="EMBL" id="CP012526">
    <property type="protein sequence ID" value="ALC45990.1"/>
    <property type="molecule type" value="Genomic_DNA"/>
</dbReference>